<dbReference type="SUPFAM" id="SSF158235">
    <property type="entry name" value="SOCS box-like"/>
    <property type="match status" value="1"/>
</dbReference>
<dbReference type="Gene3D" id="1.10.750.20">
    <property type="entry name" value="SOCS box"/>
    <property type="match status" value="1"/>
</dbReference>
<dbReference type="GO" id="GO:0035556">
    <property type="term" value="P:intracellular signal transduction"/>
    <property type="evidence" value="ECO:0007669"/>
    <property type="project" value="InterPro"/>
</dbReference>
<dbReference type="Pfam" id="PF07525">
    <property type="entry name" value="SOCS_box"/>
    <property type="match status" value="1"/>
</dbReference>
<name>A0A6I9MZY3_9TELE</name>
<dbReference type="RefSeq" id="XP_010767541.1">
    <property type="nucleotide sequence ID" value="XM_010769239.1"/>
</dbReference>
<sequence>MEQQQWPDICRLQESASCLQHLCRLQVSSCLGRLRLRSPVFMSFLPVSERLKDYILYREYNLYGKQSRKIKREKERV</sequence>
<dbReference type="SMART" id="SM00969">
    <property type="entry name" value="SOCS_box"/>
    <property type="match status" value="1"/>
</dbReference>
<dbReference type="KEGG" id="ncc:104943772"/>
<dbReference type="GO" id="GO:0016567">
    <property type="term" value="P:protein ubiquitination"/>
    <property type="evidence" value="ECO:0007669"/>
    <property type="project" value="UniProtKB-UniPathway"/>
</dbReference>
<keyword evidence="3" id="KW-1185">Reference proteome</keyword>
<evidence type="ECO:0000313" key="4">
    <source>
        <dbReference type="RefSeq" id="XP_010767541.1"/>
    </source>
</evidence>
<dbReference type="Proteomes" id="UP000504611">
    <property type="component" value="Unplaced"/>
</dbReference>
<dbReference type="AlphaFoldDB" id="A0A6I9MZY3"/>
<dbReference type="OrthoDB" id="8872851at2759"/>
<gene>
    <name evidence="4" type="primary">LOC104943772</name>
</gene>
<reference evidence="4" key="1">
    <citation type="submission" date="2025-08" db="UniProtKB">
        <authorList>
            <consortium name="RefSeq"/>
        </authorList>
    </citation>
    <scope>IDENTIFICATION</scope>
    <source>
        <tissue evidence="4">Muscle</tissue>
    </source>
</reference>
<feature type="domain" description="SOCS box" evidence="2">
    <location>
        <begin position="19"/>
        <end position="61"/>
    </location>
</feature>
<evidence type="ECO:0000259" key="2">
    <source>
        <dbReference type="PROSITE" id="PS50225"/>
    </source>
</evidence>
<proteinExistence type="predicted"/>
<dbReference type="FunFam" id="1.10.750.20:FF:000001">
    <property type="entry name" value="Ankyrin repeat and SOCS box containing 1"/>
    <property type="match status" value="1"/>
</dbReference>
<organism evidence="3 4">
    <name type="scientific">Notothenia coriiceps</name>
    <name type="common">black rockcod</name>
    <dbReference type="NCBI Taxonomy" id="8208"/>
    <lineage>
        <taxon>Eukaryota</taxon>
        <taxon>Metazoa</taxon>
        <taxon>Chordata</taxon>
        <taxon>Craniata</taxon>
        <taxon>Vertebrata</taxon>
        <taxon>Euteleostomi</taxon>
        <taxon>Actinopterygii</taxon>
        <taxon>Neopterygii</taxon>
        <taxon>Teleostei</taxon>
        <taxon>Neoteleostei</taxon>
        <taxon>Acanthomorphata</taxon>
        <taxon>Eupercaria</taxon>
        <taxon>Perciformes</taxon>
        <taxon>Notothenioidei</taxon>
        <taxon>Nototheniidae</taxon>
        <taxon>Notothenia</taxon>
    </lineage>
</organism>
<evidence type="ECO:0000256" key="1">
    <source>
        <dbReference type="ARBA" id="ARBA00004906"/>
    </source>
</evidence>
<evidence type="ECO:0000313" key="3">
    <source>
        <dbReference type="Proteomes" id="UP000504611"/>
    </source>
</evidence>
<dbReference type="UniPathway" id="UPA00143"/>
<accession>A0A6I9MZY3</accession>
<dbReference type="GeneID" id="104943772"/>
<comment type="pathway">
    <text evidence="1">Protein modification; protein ubiquitination.</text>
</comment>
<dbReference type="InterPro" id="IPR001496">
    <property type="entry name" value="SOCS_box"/>
</dbReference>
<dbReference type="InterPro" id="IPR036036">
    <property type="entry name" value="SOCS_box-like_dom_sf"/>
</dbReference>
<dbReference type="PROSITE" id="PS50225">
    <property type="entry name" value="SOCS"/>
    <property type="match status" value="1"/>
</dbReference>
<protein>
    <submittedName>
        <fullName evidence="4">Dynein heavy chain 12, axonemal-like</fullName>
    </submittedName>
</protein>